<proteinExistence type="predicted"/>
<keyword evidence="3" id="KW-1185">Reference proteome</keyword>
<dbReference type="EMBL" id="JARBDR010000342">
    <property type="protein sequence ID" value="KAJ8313792.1"/>
    <property type="molecule type" value="Genomic_DNA"/>
</dbReference>
<organism evidence="2 3">
    <name type="scientific">Tegillarca granosa</name>
    <name type="common">Malaysian cockle</name>
    <name type="synonym">Anadara granosa</name>
    <dbReference type="NCBI Taxonomy" id="220873"/>
    <lineage>
        <taxon>Eukaryota</taxon>
        <taxon>Metazoa</taxon>
        <taxon>Spiralia</taxon>
        <taxon>Lophotrochozoa</taxon>
        <taxon>Mollusca</taxon>
        <taxon>Bivalvia</taxon>
        <taxon>Autobranchia</taxon>
        <taxon>Pteriomorphia</taxon>
        <taxon>Arcoida</taxon>
        <taxon>Arcoidea</taxon>
        <taxon>Arcidae</taxon>
        <taxon>Tegillarca</taxon>
    </lineage>
</organism>
<protein>
    <recommendedName>
        <fullName evidence="1">Transposable element P transposase-like RNase H domain-containing protein</fullName>
    </recommendedName>
</protein>
<gene>
    <name evidence="2" type="ORF">KUTeg_008353</name>
</gene>
<comment type="caution">
    <text evidence="2">The sequence shown here is derived from an EMBL/GenBank/DDBJ whole genome shotgun (WGS) entry which is preliminary data.</text>
</comment>
<reference evidence="2 3" key="1">
    <citation type="submission" date="2022-12" db="EMBL/GenBank/DDBJ databases">
        <title>Chromosome-level genome of Tegillarca granosa.</title>
        <authorList>
            <person name="Kim J."/>
        </authorList>
    </citation>
    <scope>NUCLEOTIDE SEQUENCE [LARGE SCALE GENOMIC DNA]</scope>
    <source>
        <strain evidence="2">Teg-2019</strain>
        <tissue evidence="2">Adductor muscle</tissue>
    </source>
</reference>
<evidence type="ECO:0000313" key="2">
    <source>
        <dbReference type="EMBL" id="KAJ8313792.1"/>
    </source>
</evidence>
<dbReference type="InterPro" id="IPR048365">
    <property type="entry name" value="TNP-like_RNaseH_N"/>
</dbReference>
<feature type="domain" description="Transposable element P transposase-like RNase H" evidence="1">
    <location>
        <begin position="356"/>
        <end position="495"/>
    </location>
</feature>
<sequence>MAKTSLMNWLLINLEEGPIDDFVDLIEVKNKYSVELQLEVTSMSIGNCISKKFPKVNVKNGRCKGNWSKVTKRYYGLKWKNNLATETDSSIFACPIPEDFFVISKNTNSLNVGHFSNTMINGMKVLTETQLNHDNTWSLLVMGKIIDPSNLGIDSSFSINTVFDIIRQLSYCEGVHEIDESKLGKDIFKEHVSPASDENSEKINYRSKHCYRVLPFKNSNRASKTCVKCKKLEKPVKETTQATIDTLNYNCTDSIGECTDDQNLLLCKSDNNDMSIILNNVFPECSDKMKTFLLSQKMAMETNPNGRRWDRDIVHLCLTLWCRSPKGYNELRNSKFLMLPSAKLLQRFKNMVNQESGIKKDMLQWMANKNIPPEGYEGGLIIDEMSIQPDLQLKKKNGEIELIGFSEVVPESIAFGQMQSNKKERILATHVLQLVFLGSTGFRFPFAHFPSCTASGHELYLLLWKSVNMLSNFGFTIQFISTDGAQTNRDLFKLLLPDFKSSNPKTCSFRNIYSSGDVKIFFIMDFSHVIKKIRNNISKSGQESQCKRHLQLGGHFIEWRHFRQAYLWDISSHSFPVYHKLSQDHIFLTSEAKMRNHLAEEVLNTDMLHLMKLFQKSLGEAGSELNSTIELLENTSVLIKNFRDNRPITDSSDDRLRQNHDVLDFFIKWENDNLSDEKIKRKEFSMISHQTRQDIISSILGFEELCLYKLKKNSASVIPSRLNSDVVENIFCQQRTLHNGANTNPTYLSYCHSMNSIILGQTTVSRKSNTGGETAQPYSHQVTKKV</sequence>
<evidence type="ECO:0000313" key="3">
    <source>
        <dbReference type="Proteomes" id="UP001217089"/>
    </source>
</evidence>
<name>A0ABQ9F8Y1_TEGGR</name>
<accession>A0ABQ9F8Y1</accession>
<evidence type="ECO:0000259" key="1">
    <source>
        <dbReference type="Pfam" id="PF21787"/>
    </source>
</evidence>
<dbReference type="Proteomes" id="UP001217089">
    <property type="component" value="Unassembled WGS sequence"/>
</dbReference>
<dbReference type="Pfam" id="PF21787">
    <property type="entry name" value="TNP-like_RNaseH_N"/>
    <property type="match status" value="1"/>
</dbReference>